<evidence type="ECO:0000256" key="9">
    <source>
        <dbReference type="ARBA" id="ARBA00049563"/>
    </source>
</evidence>
<dbReference type="GO" id="GO:0005524">
    <property type="term" value="F:ATP binding"/>
    <property type="evidence" value="ECO:0007669"/>
    <property type="project" value="UniProtKB-UniRule"/>
</dbReference>
<keyword evidence="7 10" id="KW-0067">ATP-binding</keyword>
<dbReference type="Pfam" id="PF01715">
    <property type="entry name" value="IPPT"/>
    <property type="match status" value="1"/>
</dbReference>
<feature type="binding site" evidence="10">
    <location>
        <begin position="9"/>
        <end position="14"/>
    </location>
    <ligand>
        <name>substrate</name>
    </ligand>
</feature>
<comment type="caution">
    <text evidence="14">The sequence shown here is derived from an EMBL/GenBank/DDBJ whole genome shotgun (WGS) entry which is preliminary data.</text>
</comment>
<proteinExistence type="inferred from homology"/>
<dbReference type="InterPro" id="IPR039657">
    <property type="entry name" value="Dimethylallyltransferase"/>
</dbReference>
<evidence type="ECO:0000313" key="15">
    <source>
        <dbReference type="Proteomes" id="UP001281731"/>
    </source>
</evidence>
<dbReference type="GO" id="GO:0006400">
    <property type="term" value="P:tRNA modification"/>
    <property type="evidence" value="ECO:0007669"/>
    <property type="project" value="TreeGrafter"/>
</dbReference>
<comment type="cofactor">
    <cofactor evidence="1 10">
        <name>Mg(2+)</name>
        <dbReference type="ChEBI" id="CHEBI:18420"/>
    </cofactor>
</comment>
<dbReference type="InterPro" id="IPR027417">
    <property type="entry name" value="P-loop_NTPase"/>
</dbReference>
<evidence type="ECO:0000256" key="13">
    <source>
        <dbReference type="RuleBase" id="RU003785"/>
    </source>
</evidence>
<dbReference type="Gene3D" id="1.10.20.140">
    <property type="match status" value="1"/>
</dbReference>
<comment type="similarity">
    <text evidence="3 10 13">Belongs to the IPP transferase family.</text>
</comment>
<keyword evidence="8 10" id="KW-0460">Magnesium</keyword>
<accession>A0AAW9HX85</accession>
<evidence type="ECO:0000256" key="6">
    <source>
        <dbReference type="ARBA" id="ARBA00022741"/>
    </source>
</evidence>
<feature type="binding site" evidence="10">
    <location>
        <begin position="7"/>
        <end position="14"/>
    </location>
    <ligand>
        <name>ATP</name>
        <dbReference type="ChEBI" id="CHEBI:30616"/>
    </ligand>
</feature>
<evidence type="ECO:0000256" key="3">
    <source>
        <dbReference type="ARBA" id="ARBA00005842"/>
    </source>
</evidence>
<dbReference type="PANTHER" id="PTHR11088:SF60">
    <property type="entry name" value="TRNA DIMETHYLALLYLTRANSFERASE"/>
    <property type="match status" value="1"/>
</dbReference>
<evidence type="ECO:0000256" key="7">
    <source>
        <dbReference type="ARBA" id="ARBA00022840"/>
    </source>
</evidence>
<keyword evidence="5 10" id="KW-0819">tRNA processing</keyword>
<evidence type="ECO:0000256" key="11">
    <source>
        <dbReference type="RuleBase" id="RU003783"/>
    </source>
</evidence>
<keyword evidence="6 10" id="KW-0547">Nucleotide-binding</keyword>
<protein>
    <recommendedName>
        <fullName evidence="10">tRNA dimethylallyltransferase</fullName>
        <ecNumber evidence="10">2.5.1.75</ecNumber>
    </recommendedName>
    <alternativeName>
        <fullName evidence="10">Dimethylallyl diphosphate:tRNA dimethylallyltransferase</fullName>
        <shortName evidence="10">DMAPP:tRNA dimethylallyltransferase</shortName>
        <shortName evidence="10">DMATase</shortName>
    </alternativeName>
    <alternativeName>
        <fullName evidence="10">Isopentenyl-diphosphate:tRNA isopentenyltransferase</fullName>
        <shortName evidence="10">IPP transferase</shortName>
        <shortName evidence="10">IPPT</shortName>
        <shortName evidence="10">IPTase</shortName>
    </alternativeName>
</protein>
<evidence type="ECO:0000256" key="4">
    <source>
        <dbReference type="ARBA" id="ARBA00022679"/>
    </source>
</evidence>
<dbReference type="PANTHER" id="PTHR11088">
    <property type="entry name" value="TRNA DIMETHYLALLYLTRANSFERASE"/>
    <property type="match status" value="1"/>
</dbReference>
<organism evidence="14 15">
    <name type="scientific">Actinotignum urinale</name>
    <dbReference type="NCBI Taxonomy" id="190146"/>
    <lineage>
        <taxon>Bacteria</taxon>
        <taxon>Bacillati</taxon>
        <taxon>Actinomycetota</taxon>
        <taxon>Actinomycetes</taxon>
        <taxon>Actinomycetales</taxon>
        <taxon>Actinomycetaceae</taxon>
        <taxon>Actinotignum</taxon>
    </lineage>
</organism>
<evidence type="ECO:0000256" key="2">
    <source>
        <dbReference type="ARBA" id="ARBA00003213"/>
    </source>
</evidence>
<dbReference type="InterPro" id="IPR018022">
    <property type="entry name" value="IPT"/>
</dbReference>
<keyword evidence="4 10" id="KW-0808">Transferase</keyword>
<comment type="caution">
    <text evidence="10">Lacks conserved residue(s) required for the propagation of feature annotation.</text>
</comment>
<dbReference type="Proteomes" id="UP001281731">
    <property type="component" value="Unassembled WGS sequence"/>
</dbReference>
<comment type="catalytic activity">
    <reaction evidence="9 10 11">
        <text>adenosine(37) in tRNA + dimethylallyl diphosphate = N(6)-dimethylallyladenosine(37) in tRNA + diphosphate</text>
        <dbReference type="Rhea" id="RHEA:26482"/>
        <dbReference type="Rhea" id="RHEA-COMP:10162"/>
        <dbReference type="Rhea" id="RHEA-COMP:10375"/>
        <dbReference type="ChEBI" id="CHEBI:33019"/>
        <dbReference type="ChEBI" id="CHEBI:57623"/>
        <dbReference type="ChEBI" id="CHEBI:74411"/>
        <dbReference type="ChEBI" id="CHEBI:74415"/>
        <dbReference type="EC" id="2.5.1.75"/>
    </reaction>
</comment>
<dbReference type="SUPFAM" id="SSF52540">
    <property type="entry name" value="P-loop containing nucleoside triphosphate hydrolases"/>
    <property type="match status" value="1"/>
</dbReference>
<feature type="site" description="Interaction with substrate tRNA" evidence="10">
    <location>
        <position position="123"/>
    </location>
</feature>
<feature type="site" description="Interaction with substrate tRNA" evidence="10">
    <location>
        <position position="102"/>
    </location>
</feature>
<dbReference type="Gene3D" id="3.40.50.300">
    <property type="entry name" value="P-loop containing nucleotide triphosphate hydrolases"/>
    <property type="match status" value="1"/>
</dbReference>
<dbReference type="GO" id="GO:0052381">
    <property type="term" value="F:tRNA dimethylallyltransferase activity"/>
    <property type="evidence" value="ECO:0007669"/>
    <property type="project" value="UniProtKB-UniRule"/>
</dbReference>
<evidence type="ECO:0000256" key="10">
    <source>
        <dbReference type="HAMAP-Rule" id="MF_00185"/>
    </source>
</evidence>
<dbReference type="AlphaFoldDB" id="A0AAW9HX85"/>
<evidence type="ECO:0000256" key="8">
    <source>
        <dbReference type="ARBA" id="ARBA00022842"/>
    </source>
</evidence>
<name>A0AAW9HX85_9ACTO</name>
<dbReference type="EC" id="2.5.1.75" evidence="10"/>
<gene>
    <name evidence="10 14" type="primary">miaA</name>
    <name evidence="14" type="ORF">R6G80_04390</name>
</gene>
<reference evidence="14" key="1">
    <citation type="submission" date="2023-10" db="EMBL/GenBank/DDBJ databases">
        <title>Whole Genome based description of the genera Actinobaculum and Actinotignum reveals a complex phylogenetic relationship within the species included in the genus Actinotignum.</title>
        <authorList>
            <person name="Jensen C.S."/>
            <person name="Dargis R."/>
            <person name="Kemp M."/>
            <person name="Christensen J.J."/>
        </authorList>
    </citation>
    <scope>NUCLEOTIDE SEQUENCE</scope>
    <source>
        <strain evidence="14">SLA_B511</strain>
    </source>
</reference>
<evidence type="ECO:0000313" key="14">
    <source>
        <dbReference type="EMBL" id="MDY5154962.1"/>
    </source>
</evidence>
<comment type="function">
    <text evidence="2 10 12">Catalyzes the transfer of a dimethylallyl group onto the adenine at position 37 in tRNAs that read codons beginning with uridine, leading to the formation of N6-(dimethylallyl)adenosine (i(6)A).</text>
</comment>
<dbReference type="RefSeq" id="WP_320756484.1">
    <property type="nucleotide sequence ID" value="NZ_JAWNGC010000004.1"/>
</dbReference>
<evidence type="ECO:0000256" key="1">
    <source>
        <dbReference type="ARBA" id="ARBA00001946"/>
    </source>
</evidence>
<sequence length="322" mass="36269">MIISLVGATASGKTETSLWLAQLLGGAEKVEIISADAMQLYRGMDIGTAKLPPEERQGIVHHQIDVLDISQEASVAAYQRQTRQTIENIWERGKTPLIVGGSGLYMSAVLDELDFPGTDPALRDELTRQAETDKGSLLEELRDKDPEAYRVIHPNNMRRIIRALEVIRLTGKPFTPRFPRHTSHYPFTIALGIKREPVNLQELIVQRAQHMMDSGLLDETRALIERGLRTAPTASTATGYAQAISVIDGEMTEQEAVQSIALATTQLAKKQKTWFKADPRITWFDATHEPLEHIATNMYSHIRERMHAMDKTERMHKINRTE</sequence>
<dbReference type="HAMAP" id="MF_00185">
    <property type="entry name" value="IPP_trans"/>
    <property type="match status" value="1"/>
</dbReference>
<evidence type="ECO:0000256" key="12">
    <source>
        <dbReference type="RuleBase" id="RU003784"/>
    </source>
</evidence>
<dbReference type="EMBL" id="JAWNGC010000004">
    <property type="protein sequence ID" value="MDY5154962.1"/>
    <property type="molecule type" value="Genomic_DNA"/>
</dbReference>
<evidence type="ECO:0000256" key="5">
    <source>
        <dbReference type="ARBA" id="ARBA00022694"/>
    </source>
</evidence>
<dbReference type="NCBIfam" id="TIGR00174">
    <property type="entry name" value="miaA"/>
    <property type="match status" value="1"/>
</dbReference>
<comment type="subunit">
    <text evidence="10">Monomer.</text>
</comment>